<dbReference type="PANTHER" id="PTHR14187">
    <property type="entry name" value="ALPHA KINASE/ELONGATION FACTOR 2 KINASE"/>
    <property type="match status" value="1"/>
</dbReference>
<evidence type="ECO:0000313" key="2">
    <source>
        <dbReference type="Proteomes" id="UP000828390"/>
    </source>
</evidence>
<dbReference type="PANTHER" id="PTHR14187:SF5">
    <property type="entry name" value="HEAT SHOCK 70 KDA PROTEIN 12A"/>
    <property type="match status" value="1"/>
</dbReference>
<proteinExistence type="predicted"/>
<dbReference type="EMBL" id="JAIWYP010000001">
    <property type="protein sequence ID" value="KAH3876486.1"/>
    <property type="molecule type" value="Genomic_DNA"/>
</dbReference>
<comment type="caution">
    <text evidence="1">The sequence shown here is derived from an EMBL/GenBank/DDBJ whole genome shotgun (WGS) entry which is preliminary data.</text>
</comment>
<protein>
    <submittedName>
        <fullName evidence="1">Uncharacterized protein</fullName>
    </submittedName>
</protein>
<keyword evidence="2" id="KW-1185">Reference proteome</keyword>
<gene>
    <name evidence="1" type="ORF">DPMN_000330</name>
</gene>
<name>A0A9D4MHT6_DREPO</name>
<dbReference type="Proteomes" id="UP000828390">
    <property type="component" value="Unassembled WGS sequence"/>
</dbReference>
<accession>A0A9D4MHT6</accession>
<dbReference type="AlphaFoldDB" id="A0A9D4MHT6"/>
<organism evidence="1 2">
    <name type="scientific">Dreissena polymorpha</name>
    <name type="common">Zebra mussel</name>
    <name type="synonym">Mytilus polymorpha</name>
    <dbReference type="NCBI Taxonomy" id="45954"/>
    <lineage>
        <taxon>Eukaryota</taxon>
        <taxon>Metazoa</taxon>
        <taxon>Spiralia</taxon>
        <taxon>Lophotrochozoa</taxon>
        <taxon>Mollusca</taxon>
        <taxon>Bivalvia</taxon>
        <taxon>Autobranchia</taxon>
        <taxon>Heteroconchia</taxon>
        <taxon>Euheterodonta</taxon>
        <taxon>Imparidentia</taxon>
        <taxon>Neoheterodontei</taxon>
        <taxon>Myida</taxon>
        <taxon>Dreissenoidea</taxon>
        <taxon>Dreissenidae</taxon>
        <taxon>Dreissena</taxon>
    </lineage>
</organism>
<evidence type="ECO:0000313" key="1">
    <source>
        <dbReference type="EMBL" id="KAH3876486.1"/>
    </source>
</evidence>
<reference evidence="1" key="2">
    <citation type="submission" date="2020-11" db="EMBL/GenBank/DDBJ databases">
        <authorList>
            <person name="McCartney M.A."/>
            <person name="Auch B."/>
            <person name="Kono T."/>
            <person name="Mallez S."/>
            <person name="Becker A."/>
            <person name="Gohl D.M."/>
            <person name="Silverstein K.A.T."/>
            <person name="Koren S."/>
            <person name="Bechman K.B."/>
            <person name="Herman A."/>
            <person name="Abrahante J.E."/>
            <person name="Garbe J."/>
        </authorList>
    </citation>
    <scope>NUCLEOTIDE SEQUENCE</scope>
    <source>
        <strain evidence="1">Duluth1</strain>
        <tissue evidence="1">Whole animal</tissue>
    </source>
</reference>
<reference evidence="1" key="1">
    <citation type="journal article" date="2019" name="bioRxiv">
        <title>The Genome of the Zebra Mussel, Dreissena polymorpha: A Resource for Invasive Species Research.</title>
        <authorList>
            <person name="McCartney M.A."/>
            <person name="Auch B."/>
            <person name="Kono T."/>
            <person name="Mallez S."/>
            <person name="Zhang Y."/>
            <person name="Obille A."/>
            <person name="Becker A."/>
            <person name="Abrahante J.E."/>
            <person name="Garbe J."/>
            <person name="Badalamenti J.P."/>
            <person name="Herman A."/>
            <person name="Mangelson H."/>
            <person name="Liachko I."/>
            <person name="Sullivan S."/>
            <person name="Sone E.D."/>
            <person name="Koren S."/>
            <person name="Silverstein K.A.T."/>
            <person name="Beckman K.B."/>
            <person name="Gohl D.M."/>
        </authorList>
    </citation>
    <scope>NUCLEOTIDE SEQUENCE</scope>
    <source>
        <strain evidence="1">Duluth1</strain>
        <tissue evidence="1">Whole animal</tissue>
    </source>
</reference>
<sequence>MGVILDLYDECTKTILQSLNGILSHPDVEGLPISAVLAVGGFAASDYVVNALRNGLSQRGIRVLRPNQAEITVVKGAVPFGQKEDIIYSRIMPYTYGVGCVINFNERHRADHKIEDGGKVLAVNCFRKYVSRGQTVKLGEWIGQKPYYPDDDAQSSASIHVFVSDKTDPTHIDEKGCK</sequence>